<evidence type="ECO:0000313" key="1">
    <source>
        <dbReference type="EMBL" id="GMH52361.1"/>
    </source>
</evidence>
<comment type="caution">
    <text evidence="1">The sequence shown here is derived from an EMBL/GenBank/DDBJ whole genome shotgun (WGS) entry which is preliminary data.</text>
</comment>
<proteinExistence type="predicted"/>
<keyword evidence="2" id="KW-1185">Reference proteome</keyword>
<organism evidence="1 2">
    <name type="scientific">Triparma strigata</name>
    <dbReference type="NCBI Taxonomy" id="1606541"/>
    <lineage>
        <taxon>Eukaryota</taxon>
        <taxon>Sar</taxon>
        <taxon>Stramenopiles</taxon>
        <taxon>Ochrophyta</taxon>
        <taxon>Bolidophyceae</taxon>
        <taxon>Parmales</taxon>
        <taxon>Triparmaceae</taxon>
        <taxon>Triparma</taxon>
    </lineage>
</organism>
<sequence length="118" mass="12738">MSKNNGKTILFNSDTDTVIVGSWNRNPNTGTAHGRMAKSLQADTNTILGLSSPDNIIGGSIKSDGSVAWRSETFNPSNPLVGNCDASNTPMAKRAEELIREGDTSTAKQWADQKWLWA</sequence>
<reference evidence="2" key="1">
    <citation type="journal article" date="2023" name="Commun. Biol.">
        <title>Genome analysis of Parmales, the sister group of diatoms, reveals the evolutionary specialization of diatoms from phago-mixotrophs to photoautotrophs.</title>
        <authorList>
            <person name="Ban H."/>
            <person name="Sato S."/>
            <person name="Yoshikawa S."/>
            <person name="Yamada K."/>
            <person name="Nakamura Y."/>
            <person name="Ichinomiya M."/>
            <person name="Sato N."/>
            <person name="Blanc-Mathieu R."/>
            <person name="Endo H."/>
            <person name="Kuwata A."/>
            <person name="Ogata H."/>
        </authorList>
    </citation>
    <scope>NUCLEOTIDE SEQUENCE [LARGE SCALE GENOMIC DNA]</scope>
    <source>
        <strain evidence="2">NIES 3701</strain>
    </source>
</reference>
<protein>
    <submittedName>
        <fullName evidence="1">Uncharacterized protein</fullName>
    </submittedName>
</protein>
<gene>
    <name evidence="1" type="ORF">TrST_g6581</name>
</gene>
<accession>A0A9W6ZHT2</accession>
<dbReference type="AlphaFoldDB" id="A0A9W6ZHT2"/>
<dbReference type="EMBL" id="BRXY01000010">
    <property type="protein sequence ID" value="GMH52361.1"/>
    <property type="molecule type" value="Genomic_DNA"/>
</dbReference>
<evidence type="ECO:0000313" key="2">
    <source>
        <dbReference type="Proteomes" id="UP001165085"/>
    </source>
</evidence>
<dbReference type="Proteomes" id="UP001165085">
    <property type="component" value="Unassembled WGS sequence"/>
</dbReference>
<name>A0A9W6ZHT2_9STRA</name>